<evidence type="ECO:0000256" key="2">
    <source>
        <dbReference type="ARBA" id="ARBA00023163"/>
    </source>
</evidence>
<dbReference type="STRING" id="1432562.WN59_02205"/>
<keyword evidence="1" id="KW-0805">Transcription regulation</keyword>
<comment type="caution">
    <text evidence="4">The sequence shown here is derived from an EMBL/GenBank/DDBJ whole genome shotgun (WGS) entry which is preliminary data.</text>
</comment>
<dbReference type="GO" id="GO:0003677">
    <property type="term" value="F:DNA binding"/>
    <property type="evidence" value="ECO:0007669"/>
    <property type="project" value="InterPro"/>
</dbReference>
<keyword evidence="5" id="KW-1185">Reference proteome</keyword>
<proteinExistence type="predicted"/>
<dbReference type="GO" id="GO:0016987">
    <property type="term" value="F:sigma factor activity"/>
    <property type="evidence" value="ECO:0007669"/>
    <property type="project" value="InterPro"/>
</dbReference>
<keyword evidence="2" id="KW-0804">Transcription</keyword>
<evidence type="ECO:0000313" key="4">
    <source>
        <dbReference type="EMBL" id="KKK35661.1"/>
    </source>
</evidence>
<dbReference type="Proteomes" id="UP000034287">
    <property type="component" value="Unassembled WGS sequence"/>
</dbReference>
<evidence type="ECO:0000313" key="5">
    <source>
        <dbReference type="Proteomes" id="UP000034287"/>
    </source>
</evidence>
<gene>
    <name evidence="4" type="ORF">WN59_02205</name>
</gene>
<evidence type="ECO:0000259" key="3">
    <source>
        <dbReference type="Pfam" id="PF08281"/>
    </source>
</evidence>
<name>A0A0M2SPM6_9STAP</name>
<sequence length="218" mass="24396">MISSLIMDISGSSGADKEVFDDLKTLESDIRTWVLGDEFSHVDYRMGDELFVLSSIPHNTLFISIYAKLLWPHNDFPLKCSFHTADVEPPAGDPEQWSHQSIKDTREALGKIKKSAIQDFASPGLPDRIAIPLMYLTDIINNMTPLQREVALLKLSGRRQTDIARILDKNESTVSAHYSKSRGRQFGIITAFLSDYYGTSGGALHGRFGETVEGRFRS</sequence>
<feature type="domain" description="RNA polymerase sigma factor 70 region 4 type 2" evidence="3">
    <location>
        <begin position="134"/>
        <end position="182"/>
    </location>
</feature>
<evidence type="ECO:0000256" key="1">
    <source>
        <dbReference type="ARBA" id="ARBA00023015"/>
    </source>
</evidence>
<dbReference type="SUPFAM" id="SSF46894">
    <property type="entry name" value="C-terminal effector domain of the bipartite response regulators"/>
    <property type="match status" value="1"/>
</dbReference>
<dbReference type="Pfam" id="PF08281">
    <property type="entry name" value="Sigma70_r4_2"/>
    <property type="match status" value="1"/>
</dbReference>
<organism evidence="4 5">
    <name type="scientific">Salinicoccus sediminis</name>
    <dbReference type="NCBI Taxonomy" id="1432562"/>
    <lineage>
        <taxon>Bacteria</taxon>
        <taxon>Bacillati</taxon>
        <taxon>Bacillota</taxon>
        <taxon>Bacilli</taxon>
        <taxon>Bacillales</taxon>
        <taxon>Staphylococcaceae</taxon>
        <taxon>Salinicoccus</taxon>
    </lineage>
</organism>
<dbReference type="PATRIC" id="fig|1432562.3.peg.454"/>
<dbReference type="InterPro" id="IPR016032">
    <property type="entry name" value="Sig_transdc_resp-reg_C-effctor"/>
</dbReference>
<accession>A0A0M2SPM6</accession>
<dbReference type="AlphaFoldDB" id="A0A0M2SPM6"/>
<dbReference type="GO" id="GO:0006352">
    <property type="term" value="P:DNA-templated transcription initiation"/>
    <property type="evidence" value="ECO:0007669"/>
    <property type="project" value="InterPro"/>
</dbReference>
<dbReference type="RefSeq" id="WP_046511870.1">
    <property type="nucleotide sequence ID" value="NZ_LAYZ01000001.1"/>
</dbReference>
<dbReference type="InterPro" id="IPR013249">
    <property type="entry name" value="RNA_pol_sigma70_r4_t2"/>
</dbReference>
<protein>
    <recommendedName>
        <fullName evidence="3">RNA polymerase sigma factor 70 region 4 type 2 domain-containing protein</fullName>
    </recommendedName>
</protein>
<dbReference type="OrthoDB" id="2417235at2"/>
<reference evidence="4 5" key="1">
    <citation type="submission" date="2015-04" db="EMBL/GenBank/DDBJ databases">
        <title>Taxonomic description and genome sequence of Salinicoccus sediminis sp. nov., a novel hyper halotolerant bacterium isolated from marine sediment.</title>
        <authorList>
            <person name="Mathan Kumar R."/>
            <person name="Kaur G."/>
            <person name="Kumar N."/>
            <person name="Kumar A."/>
            <person name="Singh N.K."/>
            <person name="Kaur N."/>
            <person name="Mayilraj S."/>
        </authorList>
    </citation>
    <scope>NUCLEOTIDE SEQUENCE [LARGE SCALE GENOMIC DNA]</scope>
    <source>
        <strain evidence="4 5">SV-16</strain>
    </source>
</reference>
<dbReference type="EMBL" id="LAYZ01000001">
    <property type="protein sequence ID" value="KKK35661.1"/>
    <property type="molecule type" value="Genomic_DNA"/>
</dbReference>